<dbReference type="HOGENOM" id="CLU_2495192_0_0_0"/>
<reference evidence="1 2" key="1">
    <citation type="journal article" date="2009" name="Stand. Genomic Sci.">
        <title>Complete genome sequence of Pirellula staleyi type strain (ATCC 27377).</title>
        <authorList>
            <person name="Clum A."/>
            <person name="Tindall B.J."/>
            <person name="Sikorski J."/>
            <person name="Ivanova N."/>
            <person name="Mavrommatis K."/>
            <person name="Lucas S."/>
            <person name="Glavina del Rio T."/>
            <person name="Nolan M."/>
            <person name="Chen F."/>
            <person name="Tice H."/>
            <person name="Pitluck S."/>
            <person name="Cheng J.F."/>
            <person name="Chertkov O."/>
            <person name="Brettin T."/>
            <person name="Han C."/>
            <person name="Detter J.C."/>
            <person name="Kuske C."/>
            <person name="Bruce D."/>
            <person name="Goodwin L."/>
            <person name="Ovchinikova G."/>
            <person name="Pati A."/>
            <person name="Mikhailova N."/>
            <person name="Chen A."/>
            <person name="Palaniappan K."/>
            <person name="Land M."/>
            <person name="Hauser L."/>
            <person name="Chang Y.J."/>
            <person name="Jeffries C.D."/>
            <person name="Chain P."/>
            <person name="Rohde M."/>
            <person name="Goker M."/>
            <person name="Bristow J."/>
            <person name="Eisen J.A."/>
            <person name="Markowitz V."/>
            <person name="Hugenholtz P."/>
            <person name="Kyrpides N.C."/>
            <person name="Klenk H.P."/>
            <person name="Lapidus A."/>
        </authorList>
    </citation>
    <scope>NUCLEOTIDE SEQUENCE [LARGE SCALE GENOMIC DNA]</scope>
    <source>
        <strain evidence="2">ATCC 27377 / DSM 6068 / ICPB 4128</strain>
    </source>
</reference>
<evidence type="ECO:0000313" key="2">
    <source>
        <dbReference type="Proteomes" id="UP000001887"/>
    </source>
</evidence>
<dbReference type="EMBL" id="CP001848">
    <property type="protein sequence ID" value="ADB15136.1"/>
    <property type="molecule type" value="Genomic_DNA"/>
</dbReference>
<accession>D2R3A5</accession>
<protein>
    <submittedName>
        <fullName evidence="1">Uncharacterized protein</fullName>
    </submittedName>
</protein>
<keyword evidence="2" id="KW-1185">Reference proteome</keyword>
<dbReference type="Proteomes" id="UP000001887">
    <property type="component" value="Chromosome"/>
</dbReference>
<dbReference type="STRING" id="530564.Psta_0448"/>
<gene>
    <name evidence="1" type="ordered locus">Psta_0448</name>
</gene>
<sequence length="86" mass="9521">MRSNSDYGLERFVRAAHKMLNDPARYGVNILDVYLSVWSNEAAIESSQNIARQAAERGYIVIKKNSQMIDSVTPSGLEFIGITNAG</sequence>
<dbReference type="AlphaFoldDB" id="D2R3A5"/>
<name>D2R3A5_PIRSD</name>
<dbReference type="KEGG" id="psl:Psta_0448"/>
<organism evidence="1 2">
    <name type="scientific">Pirellula staleyi (strain ATCC 27377 / DSM 6068 / ICPB 4128)</name>
    <name type="common">Pirella staleyi</name>
    <dbReference type="NCBI Taxonomy" id="530564"/>
    <lineage>
        <taxon>Bacteria</taxon>
        <taxon>Pseudomonadati</taxon>
        <taxon>Planctomycetota</taxon>
        <taxon>Planctomycetia</taxon>
        <taxon>Pirellulales</taxon>
        <taxon>Pirellulaceae</taxon>
        <taxon>Pirellula</taxon>
    </lineage>
</organism>
<proteinExistence type="predicted"/>
<evidence type="ECO:0000313" key="1">
    <source>
        <dbReference type="EMBL" id="ADB15136.1"/>
    </source>
</evidence>